<accession>A0A6J4HHD1</accession>
<proteinExistence type="predicted"/>
<organism evidence="1">
    <name type="scientific">uncultured Mycobacteriales bacterium</name>
    <dbReference type="NCBI Taxonomy" id="581187"/>
    <lineage>
        <taxon>Bacteria</taxon>
        <taxon>Bacillati</taxon>
        <taxon>Actinomycetota</taxon>
        <taxon>Actinomycetes</taxon>
        <taxon>Mycobacteriales</taxon>
        <taxon>environmental samples</taxon>
    </lineage>
</organism>
<dbReference type="InterPro" id="IPR043472">
    <property type="entry name" value="Macro_dom-like"/>
</dbReference>
<dbReference type="InterPro" id="IPR050892">
    <property type="entry name" value="ADP-ribose_metab_enzymes"/>
</dbReference>
<dbReference type="SUPFAM" id="SSF52949">
    <property type="entry name" value="Macro domain-like"/>
    <property type="match status" value="1"/>
</dbReference>
<dbReference type="PANTHER" id="PTHR12521">
    <property type="entry name" value="PROTEIN C6ORF130"/>
    <property type="match status" value="1"/>
</dbReference>
<dbReference type="AlphaFoldDB" id="A0A6J4HHD1"/>
<evidence type="ECO:0000313" key="1">
    <source>
        <dbReference type="EMBL" id="CAA9224677.1"/>
    </source>
</evidence>
<reference evidence="1" key="1">
    <citation type="submission" date="2020-02" db="EMBL/GenBank/DDBJ databases">
        <authorList>
            <person name="Meier V. D."/>
        </authorList>
    </citation>
    <scope>NUCLEOTIDE SEQUENCE</scope>
    <source>
        <strain evidence="1">AVDCRST_MAG41</strain>
    </source>
</reference>
<dbReference type="Gene3D" id="3.40.220.10">
    <property type="entry name" value="Leucine Aminopeptidase, subunit E, domain 1"/>
    <property type="match status" value="1"/>
</dbReference>
<dbReference type="PANTHER" id="PTHR12521:SF0">
    <property type="entry name" value="ADP-RIBOSE GLYCOHYDROLASE OARD1"/>
    <property type="match status" value="1"/>
</dbReference>
<gene>
    <name evidence="1" type="ORF">AVDCRST_LOCUS686</name>
</gene>
<dbReference type="EMBL" id="CADCTP010000070">
    <property type="protein sequence ID" value="CAA9224677.1"/>
    <property type="molecule type" value="Genomic_DNA"/>
</dbReference>
<name>A0A6J4HHD1_9ACTN</name>
<sequence>MSPRPADRFVHHFTHVDNLRAILTEDALLAESLLPAGALARDVGDPGVELGSIAVPALGAGNGGLDWRDVRPLIDATAERIPATRVVVFPPAGAQPAETMPVGTQRSALTPERAALLLATDRYLAQASTLECRTGVSELEIQKLAYFLQLLGVRIGLRFGRGRYGPYAEGLHRHLQEMEGHQILGYGDRSAPVLDLRPIRVTADGLAEATDRLAGDTEAHRIVDSVMRLLEGFETPYSVELLATVHYASCQTGGAPDDRALSATVASWSLRKARLFTDDHVRLAAERLRERELLTR</sequence>
<protein>
    <submittedName>
        <fullName evidence="1">Uncharacterized protein</fullName>
    </submittedName>
</protein>
<dbReference type="GO" id="GO:0140291">
    <property type="term" value="P:peptidyl-glutamate ADP-deribosylation"/>
    <property type="evidence" value="ECO:0007669"/>
    <property type="project" value="TreeGrafter"/>
</dbReference>